<dbReference type="GO" id="GO:0005811">
    <property type="term" value="C:lipid droplet"/>
    <property type="evidence" value="ECO:0007669"/>
    <property type="project" value="TreeGrafter"/>
</dbReference>
<dbReference type="InterPro" id="IPR051593">
    <property type="entry name" value="Ergosterol_Biosynth_ERG27"/>
</dbReference>
<evidence type="ECO:0000313" key="10">
    <source>
        <dbReference type="Proteomes" id="UP000053815"/>
    </source>
</evidence>
<evidence type="ECO:0000256" key="3">
    <source>
        <dbReference type="ARBA" id="ARBA00022955"/>
    </source>
</evidence>
<dbReference type="Proteomes" id="UP000053815">
    <property type="component" value="Unassembled WGS sequence"/>
</dbReference>
<evidence type="ECO:0000256" key="2">
    <source>
        <dbReference type="ARBA" id="ARBA00022857"/>
    </source>
</evidence>
<keyword evidence="10" id="KW-1185">Reference proteome</keyword>
<dbReference type="GO" id="GO:0005741">
    <property type="term" value="C:mitochondrial outer membrane"/>
    <property type="evidence" value="ECO:0007669"/>
    <property type="project" value="TreeGrafter"/>
</dbReference>
<keyword evidence="4" id="KW-0560">Oxidoreductase</keyword>
<accession>A0A0C9N399</accession>
<comment type="pathway">
    <text evidence="6">Steroid biosynthesis; zymosterol biosynthesis; zymosterol from lanosterol: step 5/6.</text>
</comment>
<evidence type="ECO:0000256" key="6">
    <source>
        <dbReference type="ARBA" id="ARBA00023589"/>
    </source>
</evidence>
<evidence type="ECO:0000313" key="9">
    <source>
        <dbReference type="EMBL" id="GAN10527.1"/>
    </source>
</evidence>
<dbReference type="PANTHER" id="PTHR43647">
    <property type="entry name" value="DEHYDROGENASE"/>
    <property type="match status" value="1"/>
</dbReference>
<dbReference type="EC" id="1.1.1.270" evidence="8"/>
<keyword evidence="3" id="KW-0752">Steroid biosynthesis</keyword>
<evidence type="ECO:0000256" key="4">
    <source>
        <dbReference type="ARBA" id="ARBA00023002"/>
    </source>
</evidence>
<dbReference type="InterPro" id="IPR002347">
    <property type="entry name" value="SDR_fam"/>
</dbReference>
<dbReference type="Gene3D" id="3.40.50.720">
    <property type="entry name" value="NAD(P)-binding Rossmann-like Domain"/>
    <property type="match status" value="1"/>
</dbReference>
<dbReference type="PRINTS" id="PR00081">
    <property type="entry name" value="GDHRDH"/>
</dbReference>
<dbReference type="GO" id="GO:0005789">
    <property type="term" value="C:endoplasmic reticulum membrane"/>
    <property type="evidence" value="ECO:0007669"/>
    <property type="project" value="TreeGrafter"/>
</dbReference>
<evidence type="ECO:0000256" key="8">
    <source>
        <dbReference type="ARBA" id="ARBA00023621"/>
    </source>
</evidence>
<keyword evidence="2" id="KW-0521">NADP</keyword>
<name>A0A0C9N399_9FUNG</name>
<dbReference type="STRING" id="91626.A0A0C9N399"/>
<evidence type="ECO:0000256" key="5">
    <source>
        <dbReference type="ARBA" id="ARBA00023098"/>
    </source>
</evidence>
<evidence type="ECO:0000256" key="7">
    <source>
        <dbReference type="ARBA" id="ARBA00023593"/>
    </source>
</evidence>
<gene>
    <name evidence="9" type="ORF">MAM1_0366c10069</name>
</gene>
<dbReference type="EMBL" id="DF836655">
    <property type="protein sequence ID" value="GAN10527.1"/>
    <property type="molecule type" value="Genomic_DNA"/>
</dbReference>
<keyword evidence="5" id="KW-0443">Lipid metabolism</keyword>
<keyword evidence="1" id="KW-0444">Lipid biosynthesis</keyword>
<organism evidence="9">
    <name type="scientific">Mucor ambiguus</name>
    <dbReference type="NCBI Taxonomy" id="91626"/>
    <lineage>
        <taxon>Eukaryota</taxon>
        <taxon>Fungi</taxon>
        <taxon>Fungi incertae sedis</taxon>
        <taxon>Mucoromycota</taxon>
        <taxon>Mucoromycotina</taxon>
        <taxon>Mucoromycetes</taxon>
        <taxon>Mucorales</taxon>
        <taxon>Mucorineae</taxon>
        <taxon>Mucoraceae</taxon>
        <taxon>Mucor</taxon>
    </lineage>
</organism>
<reference evidence="9" key="1">
    <citation type="submission" date="2014-09" db="EMBL/GenBank/DDBJ databases">
        <title>Draft genome sequence of an oleaginous Mucoromycotina fungus Mucor ambiguus NBRC6742.</title>
        <authorList>
            <person name="Takeda I."/>
            <person name="Yamane N."/>
            <person name="Morita T."/>
            <person name="Tamano K."/>
            <person name="Machida M."/>
            <person name="Baker S."/>
            <person name="Koike H."/>
        </authorList>
    </citation>
    <scope>NUCLEOTIDE SEQUENCE</scope>
    <source>
        <strain evidence="9">NBRC 6742</strain>
    </source>
</reference>
<proteinExistence type="inferred from homology"/>
<evidence type="ECO:0000256" key="1">
    <source>
        <dbReference type="ARBA" id="ARBA00022516"/>
    </source>
</evidence>
<comment type="similarity">
    <text evidence="7">Belongs to the short-chain dehydrogenases/reductases (SDR) family. ERG27 subfamily.</text>
</comment>
<sequence>MASEKYQKIAIVTGANGGVGFGICQRLIEAEGEALTLVMACRNPARANKARELLLSEFPLANIDIELVDVSCARSVLSFSSAIKNKYPHINYLFCNAGILSSCGLNWKAIFVGFFTDPVGLFERADATIQTVGEINEDGMGKVFAANVFGHYTMMRELEGLLSYTGDGRVIWTSSITAHSKSFDINDWQGILCKEPYESSKWACDLISIATSERFQKEETRIASFTTSPGVVASEIGELPVWIVKARILVHYIMRLCGVASQNITAYNGAIADVYAALEPLSRLSYLNRYNSLSTRWGKAYVGAQAIPEYDRVTAEKLIEKCELAYQAFKKNFDLAATAPAN</sequence>
<dbReference type="AlphaFoldDB" id="A0A0C9N399"/>
<dbReference type="InterPro" id="IPR036291">
    <property type="entry name" value="NAD(P)-bd_dom_sf"/>
</dbReference>
<dbReference type="OrthoDB" id="9989144at2759"/>
<dbReference type="PANTHER" id="PTHR43647:SF1">
    <property type="entry name" value="3-KETO-STEROID REDUCTASE ERG27"/>
    <property type="match status" value="1"/>
</dbReference>
<dbReference type="SUPFAM" id="SSF51735">
    <property type="entry name" value="NAD(P)-binding Rossmann-fold domains"/>
    <property type="match status" value="1"/>
</dbReference>
<dbReference type="GO" id="GO:0006694">
    <property type="term" value="P:steroid biosynthetic process"/>
    <property type="evidence" value="ECO:0007669"/>
    <property type="project" value="UniProtKB-KW"/>
</dbReference>
<protein>
    <recommendedName>
        <fullName evidence="8">3beta-hydroxysteroid 3-dehydrogenase</fullName>
        <ecNumber evidence="8">1.1.1.270</ecNumber>
    </recommendedName>
</protein>
<dbReference type="GO" id="GO:0000253">
    <property type="term" value="F:3-beta-hydroxysteroid 3-dehydrogenase (NADP+) activity"/>
    <property type="evidence" value="ECO:0007669"/>
    <property type="project" value="UniProtKB-EC"/>
</dbReference>
<dbReference type="Pfam" id="PF00106">
    <property type="entry name" value="adh_short"/>
    <property type="match status" value="1"/>
</dbReference>